<keyword evidence="1 5" id="KW-0436">Ligase</keyword>
<dbReference type="PROSITE" id="PS00178">
    <property type="entry name" value="AA_TRNA_LIGASE_I"/>
    <property type="match status" value="1"/>
</dbReference>
<evidence type="ECO:0000259" key="6">
    <source>
        <dbReference type="Pfam" id="PF00749"/>
    </source>
</evidence>
<evidence type="ECO:0000313" key="8">
    <source>
        <dbReference type="Proteomes" id="UP001153678"/>
    </source>
</evidence>
<keyword evidence="2 5" id="KW-0547">Nucleotide-binding</keyword>
<accession>A0A9W4WPP7</accession>
<dbReference type="AlphaFoldDB" id="A0A9W4WPP7"/>
<gene>
    <name evidence="7" type="ORF">FWILDA_LOCUS681</name>
</gene>
<evidence type="ECO:0000256" key="5">
    <source>
        <dbReference type="RuleBase" id="RU363037"/>
    </source>
</evidence>
<dbReference type="EMBL" id="CAMKVN010000046">
    <property type="protein sequence ID" value="CAI2162678.1"/>
    <property type="molecule type" value="Genomic_DNA"/>
</dbReference>
<dbReference type="Proteomes" id="UP001153678">
    <property type="component" value="Unassembled WGS sequence"/>
</dbReference>
<dbReference type="GO" id="GO:0006424">
    <property type="term" value="P:glutamyl-tRNA aminoacylation"/>
    <property type="evidence" value="ECO:0007669"/>
    <property type="project" value="TreeGrafter"/>
</dbReference>
<dbReference type="InterPro" id="IPR000924">
    <property type="entry name" value="Glu/Gln-tRNA-synth"/>
</dbReference>
<dbReference type="InterPro" id="IPR014729">
    <property type="entry name" value="Rossmann-like_a/b/a_fold"/>
</dbReference>
<evidence type="ECO:0000256" key="4">
    <source>
        <dbReference type="ARBA" id="ARBA00023146"/>
    </source>
</evidence>
<comment type="caution">
    <text evidence="7">The sequence shown here is derived from an EMBL/GenBank/DDBJ whole genome shotgun (WGS) entry which is preliminary data.</text>
</comment>
<evidence type="ECO:0000256" key="1">
    <source>
        <dbReference type="ARBA" id="ARBA00022598"/>
    </source>
</evidence>
<keyword evidence="3 5" id="KW-0067">ATP-binding</keyword>
<sequence>MCYTINKAEGIDDRRRDYIITKATESNEHCKETLKKFGVLAISSELIRVFIEKGRVIDRAKYGSHAVCPTGDLHIGGVRTALFNYLFSKQNNGQFILRIEDTDTARNQIEYIDKQYQDLLWLGLKPNESIFQKGEFGPYCQSQRLDIYQKYIQKLVAEKKAYYCFCSKGELEKERAEYLTKNERSNYQYSRKCLKLGEKEVKLLLRNQKEYVIRFRVPQEKNYHLKDLVRGGVMFGGQDIEDFVICRGSGMPLLNLAVVVDDYCMKISHVLRGEEHLPNTAKQLVLYEGEKYHLEPEKKGQVRKIASLFRPHLNYFQELIDLSKYFFQEQESSQIELNLSLPQLEQLKEVKKMLANLKE</sequence>
<dbReference type="GO" id="GO:0005829">
    <property type="term" value="C:cytosol"/>
    <property type="evidence" value="ECO:0007669"/>
    <property type="project" value="TreeGrafter"/>
</dbReference>
<keyword evidence="4 5" id="KW-0030">Aminoacyl-tRNA synthetase</keyword>
<keyword evidence="8" id="KW-1185">Reference proteome</keyword>
<dbReference type="PRINTS" id="PR00987">
    <property type="entry name" value="TRNASYNTHGLU"/>
</dbReference>
<dbReference type="Pfam" id="PF00749">
    <property type="entry name" value="tRNA-synt_1c"/>
    <property type="match status" value="1"/>
</dbReference>
<evidence type="ECO:0000256" key="3">
    <source>
        <dbReference type="ARBA" id="ARBA00022840"/>
    </source>
</evidence>
<dbReference type="InterPro" id="IPR049940">
    <property type="entry name" value="GluQ/Sye"/>
</dbReference>
<dbReference type="InterPro" id="IPR001412">
    <property type="entry name" value="aa-tRNA-synth_I_CS"/>
</dbReference>
<dbReference type="Gene3D" id="3.40.50.620">
    <property type="entry name" value="HUPs"/>
    <property type="match status" value="1"/>
</dbReference>
<dbReference type="GO" id="GO:0004818">
    <property type="term" value="F:glutamate-tRNA ligase activity"/>
    <property type="evidence" value="ECO:0007669"/>
    <property type="project" value="TreeGrafter"/>
</dbReference>
<evidence type="ECO:0000256" key="2">
    <source>
        <dbReference type="ARBA" id="ARBA00022741"/>
    </source>
</evidence>
<organism evidence="7 8">
    <name type="scientific">Funneliformis geosporum</name>
    <dbReference type="NCBI Taxonomy" id="1117311"/>
    <lineage>
        <taxon>Eukaryota</taxon>
        <taxon>Fungi</taxon>
        <taxon>Fungi incertae sedis</taxon>
        <taxon>Mucoromycota</taxon>
        <taxon>Glomeromycotina</taxon>
        <taxon>Glomeromycetes</taxon>
        <taxon>Glomerales</taxon>
        <taxon>Glomeraceae</taxon>
        <taxon>Funneliformis</taxon>
    </lineage>
</organism>
<dbReference type="GO" id="GO:0005524">
    <property type="term" value="F:ATP binding"/>
    <property type="evidence" value="ECO:0007669"/>
    <property type="project" value="UniProtKB-KW"/>
</dbReference>
<proteinExistence type="inferred from homology"/>
<reference evidence="7" key="1">
    <citation type="submission" date="2022-08" db="EMBL/GenBank/DDBJ databases">
        <authorList>
            <person name="Kallberg Y."/>
            <person name="Tangrot J."/>
            <person name="Rosling A."/>
        </authorList>
    </citation>
    <scope>NUCLEOTIDE SEQUENCE</scope>
    <source>
        <strain evidence="7">Wild A</strain>
    </source>
</reference>
<comment type="similarity">
    <text evidence="5">Belongs to the class-I aminoacyl-tRNA synthetase family.</text>
</comment>
<dbReference type="PANTHER" id="PTHR43311">
    <property type="entry name" value="GLUTAMATE--TRNA LIGASE"/>
    <property type="match status" value="1"/>
</dbReference>
<evidence type="ECO:0000313" key="7">
    <source>
        <dbReference type="EMBL" id="CAI2162678.1"/>
    </source>
</evidence>
<name>A0A9W4WPP7_9GLOM</name>
<keyword evidence="5" id="KW-0648">Protein biosynthesis</keyword>
<dbReference type="PANTHER" id="PTHR43311:SF2">
    <property type="entry name" value="GLUTAMATE--TRNA LIGASE, MITOCHONDRIAL-RELATED"/>
    <property type="match status" value="1"/>
</dbReference>
<dbReference type="InterPro" id="IPR020058">
    <property type="entry name" value="Glu/Gln-tRNA-synth_Ib_cat-dom"/>
</dbReference>
<dbReference type="OrthoDB" id="428822at2759"/>
<dbReference type="SUPFAM" id="SSF52374">
    <property type="entry name" value="Nucleotidylyl transferase"/>
    <property type="match status" value="1"/>
</dbReference>
<protein>
    <submittedName>
        <fullName evidence="7">6820_t:CDS:1</fullName>
    </submittedName>
</protein>
<feature type="domain" description="Glutamyl/glutaminyl-tRNA synthetase class Ib catalytic" evidence="6">
    <location>
        <begin position="69"/>
        <end position="288"/>
    </location>
</feature>